<name>Q219B3_RHOPB</name>
<feature type="transmembrane region" description="Helical" evidence="2">
    <location>
        <begin position="85"/>
        <end position="107"/>
    </location>
</feature>
<dbReference type="RefSeq" id="WP_011471928.1">
    <property type="nucleotide sequence ID" value="NC_007925.1"/>
</dbReference>
<dbReference type="KEGG" id="rpc:RPC_1461"/>
<dbReference type="AlphaFoldDB" id="Q219B3"/>
<feature type="region of interest" description="Disordered" evidence="1">
    <location>
        <begin position="1"/>
        <end position="37"/>
    </location>
</feature>
<reference evidence="3" key="1">
    <citation type="submission" date="2006-03" db="EMBL/GenBank/DDBJ databases">
        <title>Complete sequence of Rhodopseudomonas palustris BisB18.</title>
        <authorList>
            <consortium name="US DOE Joint Genome Institute"/>
            <person name="Copeland A."/>
            <person name="Lucas S."/>
            <person name="Lapidus A."/>
            <person name="Barry K."/>
            <person name="Detter J.C."/>
            <person name="Glavina del Rio T."/>
            <person name="Hammon N."/>
            <person name="Israni S."/>
            <person name="Dalin E."/>
            <person name="Tice H."/>
            <person name="Pitluck S."/>
            <person name="Chain P."/>
            <person name="Malfatti S."/>
            <person name="Shin M."/>
            <person name="Vergez L."/>
            <person name="Schmutz J."/>
            <person name="Larimer F."/>
            <person name="Land M."/>
            <person name="Hauser L."/>
            <person name="Pelletier D.A."/>
            <person name="Kyrpides N."/>
            <person name="Anderson I."/>
            <person name="Oda Y."/>
            <person name="Harwood C.S."/>
            <person name="Richardson P."/>
        </authorList>
    </citation>
    <scope>NUCLEOTIDE SEQUENCE [LARGE SCALE GENOMIC DNA]</scope>
    <source>
        <strain evidence="3">BisB18</strain>
    </source>
</reference>
<sequence>MKKPRRSRQSPAPGPQPPENQSHTVQQASIVSAQWTGPLPPPAALEAFERIVPGGAERIFAQFEAEAKHRRELEQRQSKFLIRDVHIGQIMAGLYAMGGLGVTAFAIYLDKPWAAAIIGGLTIGPIVFAFLRQTWAEDKKA</sequence>
<feature type="compositionally biased region" description="Polar residues" evidence="1">
    <location>
        <begin position="19"/>
        <end position="35"/>
    </location>
</feature>
<dbReference type="HOGENOM" id="CLU_124439_2_0_5"/>
<accession>Q219B3</accession>
<keyword evidence="2" id="KW-0472">Membrane</keyword>
<feature type="transmembrane region" description="Helical" evidence="2">
    <location>
        <begin position="113"/>
        <end position="131"/>
    </location>
</feature>
<gene>
    <name evidence="3" type="ordered locus">RPC_1461</name>
</gene>
<evidence type="ECO:0000256" key="2">
    <source>
        <dbReference type="SAM" id="Phobius"/>
    </source>
</evidence>
<evidence type="ECO:0000256" key="1">
    <source>
        <dbReference type="SAM" id="MobiDB-lite"/>
    </source>
</evidence>
<dbReference type="eggNOG" id="COG5346">
    <property type="taxonomic scope" value="Bacteria"/>
</dbReference>
<dbReference type="Pfam" id="PF10097">
    <property type="entry name" value="DUF2335"/>
    <property type="match status" value="1"/>
</dbReference>
<dbReference type="InterPro" id="IPR019284">
    <property type="entry name" value="RP532"/>
</dbReference>
<protein>
    <recommendedName>
        <fullName evidence="4">DUF2335 domain-containing protein</fullName>
    </recommendedName>
</protein>
<dbReference type="EMBL" id="CP000301">
    <property type="protein sequence ID" value="ABD87023.1"/>
    <property type="molecule type" value="Genomic_DNA"/>
</dbReference>
<keyword evidence="2" id="KW-1133">Transmembrane helix</keyword>
<organism evidence="3">
    <name type="scientific">Rhodopseudomonas palustris (strain BisB18)</name>
    <dbReference type="NCBI Taxonomy" id="316056"/>
    <lineage>
        <taxon>Bacteria</taxon>
        <taxon>Pseudomonadati</taxon>
        <taxon>Pseudomonadota</taxon>
        <taxon>Alphaproteobacteria</taxon>
        <taxon>Hyphomicrobiales</taxon>
        <taxon>Nitrobacteraceae</taxon>
        <taxon>Rhodopseudomonas</taxon>
    </lineage>
</organism>
<evidence type="ECO:0008006" key="4">
    <source>
        <dbReference type="Google" id="ProtNLM"/>
    </source>
</evidence>
<keyword evidence="2" id="KW-0812">Transmembrane</keyword>
<evidence type="ECO:0000313" key="3">
    <source>
        <dbReference type="EMBL" id="ABD87023.1"/>
    </source>
</evidence>
<proteinExistence type="predicted"/>